<feature type="transmembrane region" description="Helical" evidence="4">
    <location>
        <begin position="6"/>
        <end position="23"/>
    </location>
</feature>
<evidence type="ECO:0000256" key="4">
    <source>
        <dbReference type="SAM" id="Phobius"/>
    </source>
</evidence>
<dbReference type="PANTHER" id="PTHR43630:SF1">
    <property type="entry name" value="POLY-BETA-1,6-N-ACETYL-D-GLUCOSAMINE SYNTHASE"/>
    <property type="match status" value="1"/>
</dbReference>
<dbReference type="SUPFAM" id="SSF53448">
    <property type="entry name" value="Nucleotide-diphospho-sugar transferases"/>
    <property type="match status" value="1"/>
</dbReference>
<dbReference type="InterPro" id="IPR029044">
    <property type="entry name" value="Nucleotide-diphossugar_trans"/>
</dbReference>
<organism evidence="5 6">
    <name type="scientific">Companilactobacillus kimchiensis</name>
    <dbReference type="NCBI Taxonomy" id="993692"/>
    <lineage>
        <taxon>Bacteria</taxon>
        <taxon>Bacillati</taxon>
        <taxon>Bacillota</taxon>
        <taxon>Bacilli</taxon>
        <taxon>Lactobacillales</taxon>
        <taxon>Lactobacillaceae</taxon>
        <taxon>Companilactobacillus</taxon>
    </lineage>
</organism>
<dbReference type="Proteomes" id="UP000051006">
    <property type="component" value="Unassembled WGS sequence"/>
</dbReference>
<dbReference type="RefSeq" id="WP_057879558.1">
    <property type="nucleotide sequence ID" value="NZ_JQCF01000001.1"/>
</dbReference>
<keyword evidence="4" id="KW-0812">Transmembrane</keyword>
<keyword evidence="4" id="KW-0472">Membrane</keyword>
<protein>
    <recommendedName>
        <fullName evidence="7">Glycosyltransferase</fullName>
    </recommendedName>
</protein>
<evidence type="ECO:0000256" key="1">
    <source>
        <dbReference type="ARBA" id="ARBA00006739"/>
    </source>
</evidence>
<feature type="transmembrane region" description="Helical" evidence="4">
    <location>
        <begin position="339"/>
        <end position="363"/>
    </location>
</feature>
<comment type="caution">
    <text evidence="5">The sequence shown here is derived from an EMBL/GenBank/DDBJ whole genome shotgun (WGS) entry which is preliminary data.</text>
</comment>
<evidence type="ECO:0000313" key="6">
    <source>
        <dbReference type="Proteomes" id="UP000051006"/>
    </source>
</evidence>
<dbReference type="GO" id="GO:0016757">
    <property type="term" value="F:glycosyltransferase activity"/>
    <property type="evidence" value="ECO:0007669"/>
    <property type="project" value="UniProtKB-KW"/>
</dbReference>
<proteinExistence type="inferred from homology"/>
<evidence type="ECO:0000256" key="3">
    <source>
        <dbReference type="ARBA" id="ARBA00022679"/>
    </source>
</evidence>
<feature type="transmembrane region" description="Helical" evidence="4">
    <location>
        <begin position="305"/>
        <end position="327"/>
    </location>
</feature>
<dbReference type="PATRIC" id="fig|993692.3.peg.141"/>
<keyword evidence="6" id="KW-1185">Reference proteome</keyword>
<keyword evidence="4" id="KW-1133">Transmembrane helix</keyword>
<accession>A0A0R2LG18</accession>
<name>A0A0R2LG18_9LACO</name>
<evidence type="ECO:0008006" key="7">
    <source>
        <dbReference type="Google" id="ProtNLM"/>
    </source>
</evidence>
<dbReference type="STRING" id="993692.IV57_GL000140"/>
<gene>
    <name evidence="5" type="ORF">IV57_GL000140</name>
</gene>
<evidence type="ECO:0000313" key="5">
    <source>
        <dbReference type="EMBL" id="KRO00820.1"/>
    </source>
</evidence>
<dbReference type="Gene3D" id="3.90.550.10">
    <property type="entry name" value="Spore Coat Polysaccharide Biosynthesis Protein SpsA, Chain A"/>
    <property type="match status" value="1"/>
</dbReference>
<dbReference type="Pfam" id="PF13641">
    <property type="entry name" value="Glyco_tranf_2_3"/>
    <property type="match status" value="1"/>
</dbReference>
<evidence type="ECO:0000256" key="2">
    <source>
        <dbReference type="ARBA" id="ARBA00022676"/>
    </source>
</evidence>
<reference evidence="5 6" key="1">
    <citation type="journal article" date="2015" name="Genome Announc.">
        <title>Expanding the biotechnology potential of lactobacilli through comparative genomics of 213 strains and associated genera.</title>
        <authorList>
            <person name="Sun Z."/>
            <person name="Harris H.M."/>
            <person name="McCann A."/>
            <person name="Guo C."/>
            <person name="Argimon S."/>
            <person name="Zhang W."/>
            <person name="Yang X."/>
            <person name="Jeffery I.B."/>
            <person name="Cooney J.C."/>
            <person name="Kagawa T.F."/>
            <person name="Liu W."/>
            <person name="Song Y."/>
            <person name="Salvetti E."/>
            <person name="Wrobel A."/>
            <person name="Rasinkangas P."/>
            <person name="Parkhill J."/>
            <person name="Rea M.C."/>
            <person name="O'Sullivan O."/>
            <person name="Ritari J."/>
            <person name="Douillard F.P."/>
            <person name="Paul Ross R."/>
            <person name="Yang R."/>
            <person name="Briner A.E."/>
            <person name="Felis G.E."/>
            <person name="de Vos W.M."/>
            <person name="Barrangou R."/>
            <person name="Klaenhammer T.R."/>
            <person name="Caufield P.W."/>
            <person name="Cui Y."/>
            <person name="Zhang H."/>
            <person name="O'Toole P.W."/>
        </authorList>
    </citation>
    <scope>NUCLEOTIDE SEQUENCE [LARGE SCALE GENOMIC DNA]</scope>
    <source>
        <strain evidence="5 6">DSM 24716</strain>
    </source>
</reference>
<sequence length="429" mass="49808">MIIYLTAITVFMVECLTMYFIYFSKQKEFKQELTNAYKSKYPIDKFFYFIMIPCLNEGKVIKDTLQHLIELNGQKHIIVIDDDSDDDTVKQAKSIAGPITILQRKFPNARTGKGDSLNSAMPTIQKLIDKQHLDPKYCLVGVIDGDGILSGNSIYKLNDVFGNEDIDAVQLRVKMKTPKNILQTFQDIEFFVVNHLMQLLRTNLNAVALCGNGQFFRYSSVYKKMGIHPWGDALLEDYELTLRLELHGLKIKYITDAYVDQEALLSMKSLIKQRARWSQGGWDCWKYFKAITQSKIMSNAQKFDVYCFFIQPVLNIFADFSIIYLTIKFIIQYHEHPEFLFVSMISLAILGLLFGTIFTMIYIHEMRINDQANVVIQESDMINEKLHLRKAFLSIGLMSYIYIMLFFSLILSTYHMLIGQNAWDKTKRI</sequence>
<feature type="transmembrane region" description="Helical" evidence="4">
    <location>
        <begin position="391"/>
        <end position="417"/>
    </location>
</feature>
<keyword evidence="2" id="KW-0328">Glycosyltransferase</keyword>
<dbReference type="EMBL" id="JQCF01000001">
    <property type="protein sequence ID" value="KRO00820.1"/>
    <property type="molecule type" value="Genomic_DNA"/>
</dbReference>
<dbReference type="AlphaFoldDB" id="A0A0R2LG18"/>
<keyword evidence="3" id="KW-0808">Transferase</keyword>
<dbReference type="PANTHER" id="PTHR43630">
    <property type="entry name" value="POLY-BETA-1,6-N-ACETYL-D-GLUCOSAMINE SYNTHASE"/>
    <property type="match status" value="1"/>
</dbReference>
<comment type="similarity">
    <text evidence="1">Belongs to the glycosyltransferase 2 family.</text>
</comment>